<evidence type="ECO:0000256" key="1">
    <source>
        <dbReference type="SAM" id="MobiDB-lite"/>
    </source>
</evidence>
<name>A0AAQ3T5R8_PASNO</name>
<feature type="compositionally biased region" description="Low complexity" evidence="1">
    <location>
        <begin position="137"/>
        <end position="156"/>
    </location>
</feature>
<keyword evidence="3" id="KW-1185">Reference proteome</keyword>
<feature type="compositionally biased region" description="Low complexity" evidence="1">
    <location>
        <begin position="46"/>
        <end position="61"/>
    </location>
</feature>
<feature type="compositionally biased region" description="Basic residues" evidence="1">
    <location>
        <begin position="120"/>
        <end position="129"/>
    </location>
</feature>
<organism evidence="2 3">
    <name type="scientific">Paspalum notatum var. saurae</name>
    <dbReference type="NCBI Taxonomy" id="547442"/>
    <lineage>
        <taxon>Eukaryota</taxon>
        <taxon>Viridiplantae</taxon>
        <taxon>Streptophyta</taxon>
        <taxon>Embryophyta</taxon>
        <taxon>Tracheophyta</taxon>
        <taxon>Spermatophyta</taxon>
        <taxon>Magnoliopsida</taxon>
        <taxon>Liliopsida</taxon>
        <taxon>Poales</taxon>
        <taxon>Poaceae</taxon>
        <taxon>PACMAD clade</taxon>
        <taxon>Panicoideae</taxon>
        <taxon>Andropogonodae</taxon>
        <taxon>Paspaleae</taxon>
        <taxon>Paspalinae</taxon>
        <taxon>Paspalum</taxon>
    </lineage>
</organism>
<sequence length="342" mass="35765">MAEAAGAASPSRRQRWPAPVGGGGQGGTRAHAATRSTLQLTRASHALLRPTRPAAAALLGAPRHDGDADAAMRAQEQAPPRPRRETSCSPAPASSCAQRALPPPPCSAHPATTVTPMPRCARRSRRPPRPRRENSCSPAPAFSTAAMSTAPSAPRTRPCPPPTRGAILDAAASAAGGGGARHLHIVDLDAAHGVQWPPLLAIADRTDPGVGPDHDVLLRTGDGLLLGGVRRAGADGVRGRGGAGRLRHAGPGRRPRLLPRALLQLLRGPLRRASAPWRLPAVPARVVGEEWHQVEAPSWEAAARRGAGGRRRRASGDHRARCQAAQEEERRGAEAAVDVNIR</sequence>
<dbReference type="Proteomes" id="UP001341281">
    <property type="component" value="Chromosome 03"/>
</dbReference>
<feature type="region of interest" description="Disordered" evidence="1">
    <location>
        <begin position="300"/>
        <end position="342"/>
    </location>
</feature>
<reference evidence="2 3" key="1">
    <citation type="submission" date="2024-02" db="EMBL/GenBank/DDBJ databases">
        <title>High-quality chromosome-scale genome assembly of Pensacola bahiagrass (Paspalum notatum Flugge var. saurae).</title>
        <authorList>
            <person name="Vega J.M."/>
            <person name="Podio M."/>
            <person name="Orjuela J."/>
            <person name="Siena L.A."/>
            <person name="Pessino S.C."/>
            <person name="Combes M.C."/>
            <person name="Mariac C."/>
            <person name="Albertini E."/>
            <person name="Pupilli F."/>
            <person name="Ortiz J.P.A."/>
            <person name="Leblanc O."/>
        </authorList>
    </citation>
    <scope>NUCLEOTIDE SEQUENCE [LARGE SCALE GENOMIC DNA]</scope>
    <source>
        <strain evidence="2">R1</strain>
        <tissue evidence="2">Leaf</tissue>
    </source>
</reference>
<protein>
    <submittedName>
        <fullName evidence="2">Uncharacterized protein</fullName>
    </submittedName>
</protein>
<gene>
    <name evidence="2" type="ORF">U9M48_015666</name>
</gene>
<feature type="region of interest" description="Disordered" evidence="1">
    <location>
        <begin position="1"/>
        <end position="166"/>
    </location>
</feature>
<evidence type="ECO:0000313" key="2">
    <source>
        <dbReference type="EMBL" id="WVZ66454.1"/>
    </source>
</evidence>
<evidence type="ECO:0000313" key="3">
    <source>
        <dbReference type="Proteomes" id="UP001341281"/>
    </source>
</evidence>
<accession>A0AAQ3T5R8</accession>
<dbReference type="EMBL" id="CP144747">
    <property type="protein sequence ID" value="WVZ66454.1"/>
    <property type="molecule type" value="Genomic_DNA"/>
</dbReference>
<dbReference type="AlphaFoldDB" id="A0AAQ3T5R8"/>
<feature type="compositionally biased region" description="Low complexity" evidence="1">
    <location>
        <begin position="87"/>
        <end position="97"/>
    </location>
</feature>
<proteinExistence type="predicted"/>